<reference evidence="3" key="1">
    <citation type="submission" date="2021-01" db="EMBL/GenBank/DDBJ databases">
        <authorList>
            <person name="Kaushik A."/>
        </authorList>
    </citation>
    <scope>NUCLEOTIDE SEQUENCE</scope>
    <source>
        <strain evidence="3">AG2-2IIIB</strain>
    </source>
</reference>
<dbReference type="InterPro" id="IPR036864">
    <property type="entry name" value="Zn2-C6_fun-type_DNA-bd_sf"/>
</dbReference>
<dbReference type="EMBL" id="CAJMWT010006984">
    <property type="protein sequence ID" value="CAE6521764.1"/>
    <property type="molecule type" value="Genomic_DNA"/>
</dbReference>
<sequence>MSDGRSTHLPVSSNVLPRVTRRKKCDLSKPSCKRCLKGGYDCLGYGDVEPRSKGHQRNSNVPVASPSRPIAELDRAEVVRPGMHSSVPKDYQHPANTDANCGPKASIIQTALLYSTSGTTYSAIDGCIVPSSQDFDCSWPQERQLVCSRSPTYQPSTAGRHFGTISGPIAVNNDLIRIIGGLCQAIPPSVDAIEMMREDHFGCVIYEYHLQRADCWFIVPRPAIRNAMLAQLKWSKRMTWTMYLGARLFQALGQNAQAPGSTSVEGCIRWIDKLEQKFTVGSSSRPLLSDVADRFAVQLELAYLNFAVVDSILGYRLLQKALPNFFQLAAADSNLYMEHPNGNLVVSFPRILSAPRHHLKRFVIYDTVAPLVLGVPPVVEYGYDGECDSKSHGLEWVHGIPVALLDAISQVNSWRAGSRITLSDWDVLERRVLTWQPSPTILTEGATSESISAARVAVQEGWRNVVLIYIYMGICEVSSHDLRVQDSVHRIVQLVANVANLSIGVHMFTHCVVVSSIYAPRNFA</sequence>
<dbReference type="InterPro" id="IPR001138">
    <property type="entry name" value="Zn2Cys6_DnaBD"/>
</dbReference>
<protein>
    <recommendedName>
        <fullName evidence="5">Zn(2)-C6 fungal-type domain-containing protein</fullName>
    </recommendedName>
</protein>
<proteinExistence type="predicted"/>
<name>A0A8H3HKT9_9AGAM</name>
<evidence type="ECO:0008006" key="5">
    <source>
        <dbReference type="Google" id="ProtNLM"/>
    </source>
</evidence>
<dbReference type="InterPro" id="IPR021858">
    <property type="entry name" value="Fun_TF"/>
</dbReference>
<keyword evidence="2" id="KW-0539">Nucleus</keyword>
<dbReference type="AlphaFoldDB" id="A0A8H3HKT9"/>
<dbReference type="GO" id="GO:0005634">
    <property type="term" value="C:nucleus"/>
    <property type="evidence" value="ECO:0007669"/>
    <property type="project" value="UniProtKB-SubCell"/>
</dbReference>
<accession>A0A8H3HKT9</accession>
<dbReference type="PANTHER" id="PTHR37534:SF46">
    <property type="entry name" value="ZN(II)2CYS6 TRANSCRIPTION FACTOR (EUROFUNG)"/>
    <property type="match status" value="1"/>
</dbReference>
<dbReference type="CDD" id="cd00067">
    <property type="entry name" value="GAL4"/>
    <property type="match status" value="1"/>
</dbReference>
<evidence type="ECO:0000256" key="2">
    <source>
        <dbReference type="ARBA" id="ARBA00023242"/>
    </source>
</evidence>
<comment type="caution">
    <text evidence="3">The sequence shown here is derived from an EMBL/GenBank/DDBJ whole genome shotgun (WGS) entry which is preliminary data.</text>
</comment>
<evidence type="ECO:0000313" key="4">
    <source>
        <dbReference type="Proteomes" id="UP000663843"/>
    </source>
</evidence>
<dbReference type="PANTHER" id="PTHR37534">
    <property type="entry name" value="TRANSCRIPTIONAL ACTIVATOR PROTEIN UGA3"/>
    <property type="match status" value="1"/>
</dbReference>
<dbReference type="GO" id="GO:0008270">
    <property type="term" value="F:zinc ion binding"/>
    <property type="evidence" value="ECO:0007669"/>
    <property type="project" value="InterPro"/>
</dbReference>
<gene>
    <name evidence="3" type="ORF">RDB_LOCUS166402</name>
</gene>
<dbReference type="SUPFAM" id="SSF57701">
    <property type="entry name" value="Zn2/Cys6 DNA-binding domain"/>
    <property type="match status" value="1"/>
</dbReference>
<evidence type="ECO:0000256" key="1">
    <source>
        <dbReference type="ARBA" id="ARBA00004123"/>
    </source>
</evidence>
<dbReference type="Pfam" id="PF11951">
    <property type="entry name" value="Fungal_trans_2"/>
    <property type="match status" value="1"/>
</dbReference>
<comment type="subcellular location">
    <subcellularLocation>
        <location evidence="1">Nucleus</location>
    </subcellularLocation>
</comment>
<evidence type="ECO:0000313" key="3">
    <source>
        <dbReference type="EMBL" id="CAE6521764.1"/>
    </source>
</evidence>
<dbReference type="Proteomes" id="UP000663843">
    <property type="component" value="Unassembled WGS sequence"/>
</dbReference>
<dbReference type="GO" id="GO:0000981">
    <property type="term" value="F:DNA-binding transcription factor activity, RNA polymerase II-specific"/>
    <property type="evidence" value="ECO:0007669"/>
    <property type="project" value="InterPro"/>
</dbReference>
<organism evidence="3 4">
    <name type="scientific">Rhizoctonia solani</name>
    <dbReference type="NCBI Taxonomy" id="456999"/>
    <lineage>
        <taxon>Eukaryota</taxon>
        <taxon>Fungi</taxon>
        <taxon>Dikarya</taxon>
        <taxon>Basidiomycota</taxon>
        <taxon>Agaricomycotina</taxon>
        <taxon>Agaricomycetes</taxon>
        <taxon>Cantharellales</taxon>
        <taxon>Ceratobasidiaceae</taxon>
        <taxon>Rhizoctonia</taxon>
    </lineage>
</organism>